<evidence type="ECO:0000256" key="1">
    <source>
        <dbReference type="SAM" id="Phobius"/>
    </source>
</evidence>
<evidence type="ECO:0000313" key="3">
    <source>
        <dbReference type="Proteomes" id="UP000095564"/>
    </source>
</evidence>
<dbReference type="RefSeq" id="WP_055160215.1">
    <property type="nucleotide sequence ID" value="NZ_CZAU01000015.1"/>
</dbReference>
<dbReference type="AlphaFoldDB" id="A0A174PK41"/>
<keyword evidence="1" id="KW-1133">Transmembrane helix</keyword>
<gene>
    <name evidence="2" type="ORF">ERS852520_01692</name>
</gene>
<proteinExistence type="predicted"/>
<evidence type="ECO:0000313" key="2">
    <source>
        <dbReference type="EMBL" id="CUP58259.1"/>
    </source>
</evidence>
<feature type="transmembrane region" description="Helical" evidence="1">
    <location>
        <begin position="35"/>
        <end position="55"/>
    </location>
</feature>
<keyword evidence="1" id="KW-0812">Transmembrane</keyword>
<dbReference type="Proteomes" id="UP000095564">
    <property type="component" value="Unassembled WGS sequence"/>
</dbReference>
<keyword evidence="1" id="KW-0472">Membrane</keyword>
<accession>A0A174PK41</accession>
<evidence type="ECO:0008006" key="4">
    <source>
        <dbReference type="Google" id="ProtNLM"/>
    </source>
</evidence>
<protein>
    <recommendedName>
        <fullName evidence="4">DUF3592 domain-containing protein</fullName>
    </recommendedName>
</protein>
<reference evidence="2 3" key="1">
    <citation type="submission" date="2015-09" db="EMBL/GenBank/DDBJ databases">
        <authorList>
            <consortium name="Pathogen Informatics"/>
        </authorList>
    </citation>
    <scope>NUCLEOTIDE SEQUENCE [LARGE SCALE GENOMIC DNA]</scope>
    <source>
        <strain evidence="2 3">2789STDY5834908</strain>
    </source>
</reference>
<dbReference type="EMBL" id="CZAU01000015">
    <property type="protein sequence ID" value="CUP58259.1"/>
    <property type="molecule type" value="Genomic_DNA"/>
</dbReference>
<sequence length="148" mass="17441">MKKSKEDNKILRTGTKWRNFRGEIAKFFDQHFDPIVFFIIMFMAASIYIMASAGIKEYKAKYVCTQSIETICTDVSSRYDDEDNVMNYYPTFSATYHGKTYHYEFKFPTSEEPQVGDRAYFYINPKDPTEYVDSTDMQEYGEMGVILF</sequence>
<name>A0A174PK41_ANAHA</name>
<organism evidence="2 3">
    <name type="scientific">Anaerostipes hadrus</name>
    <dbReference type="NCBI Taxonomy" id="649756"/>
    <lineage>
        <taxon>Bacteria</taxon>
        <taxon>Bacillati</taxon>
        <taxon>Bacillota</taxon>
        <taxon>Clostridia</taxon>
        <taxon>Lachnospirales</taxon>
        <taxon>Lachnospiraceae</taxon>
        <taxon>Anaerostipes</taxon>
    </lineage>
</organism>